<proteinExistence type="predicted"/>
<sequence>MNNYTQDTYQSDIEQLNTFEGSIWWRTRNLKTKHSEILQMKNRLNNFPAHTEKEKAEIIANHFETQFKLNNFGTARTENTVSKSIEKLFTRSPTPTYEKVKASEIADYLKKIKIKKAPGIGNITNKMLKTFHSKSFSNLPNSTTTCLN</sequence>
<reference evidence="1 2" key="1">
    <citation type="journal article" date="2019" name="Sci. Rep.">
        <title>Orb-weaving spider Araneus ventricosus genome elucidates the spidroin gene catalogue.</title>
        <authorList>
            <person name="Kono N."/>
            <person name="Nakamura H."/>
            <person name="Ohtoshi R."/>
            <person name="Moran D.A.P."/>
            <person name="Shinohara A."/>
            <person name="Yoshida Y."/>
            <person name="Fujiwara M."/>
            <person name="Mori M."/>
            <person name="Tomita M."/>
            <person name="Arakawa K."/>
        </authorList>
    </citation>
    <scope>NUCLEOTIDE SEQUENCE [LARGE SCALE GENOMIC DNA]</scope>
</reference>
<dbReference type="OrthoDB" id="7487383at2759"/>
<protein>
    <submittedName>
        <fullName evidence="1">Uncharacterized protein</fullName>
    </submittedName>
</protein>
<comment type="caution">
    <text evidence="1">The sequence shown here is derived from an EMBL/GenBank/DDBJ whole genome shotgun (WGS) entry which is preliminary data.</text>
</comment>
<gene>
    <name evidence="1" type="ORF">AVEN_230134_1</name>
</gene>
<evidence type="ECO:0000313" key="1">
    <source>
        <dbReference type="EMBL" id="GBM76961.1"/>
    </source>
</evidence>
<name>A0A4Y2IGS4_ARAVE</name>
<accession>A0A4Y2IGS4</accession>
<dbReference type="EMBL" id="BGPR01002654">
    <property type="protein sequence ID" value="GBM76961.1"/>
    <property type="molecule type" value="Genomic_DNA"/>
</dbReference>
<dbReference type="Proteomes" id="UP000499080">
    <property type="component" value="Unassembled WGS sequence"/>
</dbReference>
<evidence type="ECO:0000313" key="2">
    <source>
        <dbReference type="Proteomes" id="UP000499080"/>
    </source>
</evidence>
<dbReference type="AlphaFoldDB" id="A0A4Y2IGS4"/>
<keyword evidence="2" id="KW-1185">Reference proteome</keyword>
<organism evidence="1 2">
    <name type="scientific">Araneus ventricosus</name>
    <name type="common">Orbweaver spider</name>
    <name type="synonym">Epeira ventricosa</name>
    <dbReference type="NCBI Taxonomy" id="182803"/>
    <lineage>
        <taxon>Eukaryota</taxon>
        <taxon>Metazoa</taxon>
        <taxon>Ecdysozoa</taxon>
        <taxon>Arthropoda</taxon>
        <taxon>Chelicerata</taxon>
        <taxon>Arachnida</taxon>
        <taxon>Araneae</taxon>
        <taxon>Araneomorphae</taxon>
        <taxon>Entelegynae</taxon>
        <taxon>Araneoidea</taxon>
        <taxon>Araneidae</taxon>
        <taxon>Araneus</taxon>
    </lineage>
</organism>